<organism evidence="1 2">
    <name type="scientific">Stylosanthes scabra</name>
    <dbReference type="NCBI Taxonomy" id="79078"/>
    <lineage>
        <taxon>Eukaryota</taxon>
        <taxon>Viridiplantae</taxon>
        <taxon>Streptophyta</taxon>
        <taxon>Embryophyta</taxon>
        <taxon>Tracheophyta</taxon>
        <taxon>Spermatophyta</taxon>
        <taxon>Magnoliopsida</taxon>
        <taxon>eudicotyledons</taxon>
        <taxon>Gunneridae</taxon>
        <taxon>Pentapetalae</taxon>
        <taxon>rosids</taxon>
        <taxon>fabids</taxon>
        <taxon>Fabales</taxon>
        <taxon>Fabaceae</taxon>
        <taxon>Papilionoideae</taxon>
        <taxon>50 kb inversion clade</taxon>
        <taxon>dalbergioids sensu lato</taxon>
        <taxon>Dalbergieae</taxon>
        <taxon>Pterocarpus clade</taxon>
        <taxon>Stylosanthes</taxon>
    </lineage>
</organism>
<gene>
    <name evidence="1" type="ORF">PIB30_100001</name>
</gene>
<dbReference type="Proteomes" id="UP001341840">
    <property type="component" value="Unassembled WGS sequence"/>
</dbReference>
<sequence>MVFQDGVIHAHSPLFVAFGEHHHVAKPSGVFYLPNKPCLWATGLLPGSMDNLWLEKFASIPDMSAAVHANKSTFLLRKWVSPAFTSSDRFFAITVTWSASGPICTLSSSPSGCGLSRIFFLGSSRSMRRTLVAMSDLQVWGVALWSHAVWHHDTFLPPRCPLSVLPHHHCR</sequence>
<comment type="caution">
    <text evidence="1">The sequence shown here is derived from an EMBL/GenBank/DDBJ whole genome shotgun (WGS) entry which is preliminary data.</text>
</comment>
<name>A0ABU6UXA9_9FABA</name>
<protein>
    <submittedName>
        <fullName evidence="1">Uncharacterized protein</fullName>
    </submittedName>
</protein>
<proteinExistence type="predicted"/>
<dbReference type="EMBL" id="JASCZI010123572">
    <property type="protein sequence ID" value="MED6165494.1"/>
    <property type="molecule type" value="Genomic_DNA"/>
</dbReference>
<keyword evidence="2" id="KW-1185">Reference proteome</keyword>
<evidence type="ECO:0000313" key="2">
    <source>
        <dbReference type="Proteomes" id="UP001341840"/>
    </source>
</evidence>
<evidence type="ECO:0000313" key="1">
    <source>
        <dbReference type="EMBL" id="MED6165494.1"/>
    </source>
</evidence>
<accession>A0ABU6UXA9</accession>
<reference evidence="1 2" key="1">
    <citation type="journal article" date="2023" name="Plants (Basel)">
        <title>Bridging the Gap: Combining Genomics and Transcriptomics Approaches to Understand Stylosanthes scabra, an Orphan Legume from the Brazilian Caatinga.</title>
        <authorList>
            <person name="Ferreira-Neto J.R.C."/>
            <person name="da Silva M.D."/>
            <person name="Binneck E."/>
            <person name="de Melo N.F."/>
            <person name="da Silva R.H."/>
            <person name="de Melo A.L.T.M."/>
            <person name="Pandolfi V."/>
            <person name="Bustamante F.O."/>
            <person name="Brasileiro-Vidal A.C."/>
            <person name="Benko-Iseppon A.M."/>
        </authorList>
    </citation>
    <scope>NUCLEOTIDE SEQUENCE [LARGE SCALE GENOMIC DNA]</scope>
    <source>
        <tissue evidence="1">Leaves</tissue>
    </source>
</reference>